<dbReference type="AlphaFoldDB" id="A0A8J8P2S4"/>
<evidence type="ECO:0000313" key="3">
    <source>
        <dbReference type="Proteomes" id="UP000785679"/>
    </source>
</evidence>
<keyword evidence="1" id="KW-0812">Transmembrane</keyword>
<dbReference type="Proteomes" id="UP000785679">
    <property type="component" value="Unassembled WGS sequence"/>
</dbReference>
<organism evidence="2 3">
    <name type="scientific">Halteria grandinella</name>
    <dbReference type="NCBI Taxonomy" id="5974"/>
    <lineage>
        <taxon>Eukaryota</taxon>
        <taxon>Sar</taxon>
        <taxon>Alveolata</taxon>
        <taxon>Ciliophora</taxon>
        <taxon>Intramacronucleata</taxon>
        <taxon>Spirotrichea</taxon>
        <taxon>Stichotrichia</taxon>
        <taxon>Sporadotrichida</taxon>
        <taxon>Halteriidae</taxon>
        <taxon>Halteria</taxon>
    </lineage>
</organism>
<dbReference type="EMBL" id="RRYP01001354">
    <property type="protein sequence ID" value="TNV86052.1"/>
    <property type="molecule type" value="Genomic_DNA"/>
</dbReference>
<proteinExistence type="predicted"/>
<keyword evidence="1" id="KW-1133">Transmembrane helix</keyword>
<evidence type="ECO:0000313" key="2">
    <source>
        <dbReference type="EMBL" id="TNV86052.1"/>
    </source>
</evidence>
<evidence type="ECO:0000256" key="1">
    <source>
        <dbReference type="SAM" id="Phobius"/>
    </source>
</evidence>
<name>A0A8J8P2S4_HALGN</name>
<protein>
    <submittedName>
        <fullName evidence="2">Uncharacterized protein</fullName>
    </submittedName>
</protein>
<sequence length="72" mass="8928">MVYRICCWSDWRNIILTFKLLISCRYQQYPSLRLLQIRVCLNLMISIIKILLNIFIRQKYYKKVVLILRQFN</sequence>
<accession>A0A8J8P2S4</accession>
<feature type="transmembrane region" description="Helical" evidence="1">
    <location>
        <begin position="35"/>
        <end position="56"/>
    </location>
</feature>
<reference evidence="2" key="1">
    <citation type="submission" date="2019-06" db="EMBL/GenBank/DDBJ databases">
        <authorList>
            <person name="Zheng W."/>
        </authorList>
    </citation>
    <scope>NUCLEOTIDE SEQUENCE</scope>
    <source>
        <strain evidence="2">QDHG01</strain>
    </source>
</reference>
<keyword evidence="1" id="KW-0472">Membrane</keyword>
<comment type="caution">
    <text evidence="2">The sequence shown here is derived from an EMBL/GenBank/DDBJ whole genome shotgun (WGS) entry which is preliminary data.</text>
</comment>
<gene>
    <name evidence="2" type="ORF">FGO68_gene11389</name>
</gene>
<keyword evidence="3" id="KW-1185">Reference proteome</keyword>